<name>A0A6I6UL83_9BACI</name>
<organism evidence="1 2">
    <name type="scientific">Rossellomorea vietnamensis</name>
    <dbReference type="NCBI Taxonomy" id="218284"/>
    <lineage>
        <taxon>Bacteria</taxon>
        <taxon>Bacillati</taxon>
        <taxon>Bacillota</taxon>
        <taxon>Bacilli</taxon>
        <taxon>Bacillales</taxon>
        <taxon>Bacillaceae</taxon>
        <taxon>Rossellomorea</taxon>
    </lineage>
</organism>
<accession>A0A6I6UL83</accession>
<dbReference type="EMBL" id="CP047394">
    <property type="protein sequence ID" value="QHE63844.1"/>
    <property type="molecule type" value="Genomic_DNA"/>
</dbReference>
<dbReference type="AlphaFoldDB" id="A0A6I6UL83"/>
<proteinExistence type="predicted"/>
<evidence type="ECO:0000313" key="1">
    <source>
        <dbReference type="EMBL" id="QHE63844.1"/>
    </source>
</evidence>
<protein>
    <submittedName>
        <fullName evidence="1">Uncharacterized protein</fullName>
    </submittedName>
</protein>
<dbReference type="KEGG" id="bvq:FHE72_16670"/>
<sequence length="91" mass="10802">MDFTSPTSEEMEQWMLDENDIVCTKDGWVNYCEKDNKAIWGRSGHFKNVGFFSSYERNYEYDTGEQLTFRTFGFLGKIFPMDDGRVWEIVN</sequence>
<reference evidence="1 2" key="1">
    <citation type="submission" date="2019-06" db="EMBL/GenBank/DDBJ databases">
        <title>An operon consisting of a P-type ATPase gene and a transcriptional regular gene given the different cadmium resistance in Bacillus vietamensis 151-6 and Bacillus marisflavi 151-25.</title>
        <authorList>
            <person name="Yu X."/>
        </authorList>
    </citation>
    <scope>NUCLEOTIDE SEQUENCE [LARGE SCALE GENOMIC DNA]</scope>
    <source>
        <strain evidence="1 2">151-6</strain>
    </source>
</reference>
<gene>
    <name evidence="1" type="ORF">FHE72_16670</name>
</gene>
<dbReference type="Proteomes" id="UP000465062">
    <property type="component" value="Chromosome"/>
</dbReference>
<evidence type="ECO:0000313" key="2">
    <source>
        <dbReference type="Proteomes" id="UP000465062"/>
    </source>
</evidence>